<reference evidence="1" key="3">
    <citation type="submission" date="2025-09" db="UniProtKB">
        <authorList>
            <consortium name="Ensembl"/>
        </authorList>
    </citation>
    <scope>IDENTIFICATION</scope>
</reference>
<keyword evidence="2" id="KW-1185">Reference proteome</keyword>
<proteinExistence type="predicted"/>
<organism evidence="1 2">
    <name type="scientific">Coturnix japonica</name>
    <name type="common">Japanese quail</name>
    <name type="synonym">Coturnix coturnix japonica</name>
    <dbReference type="NCBI Taxonomy" id="93934"/>
    <lineage>
        <taxon>Eukaryota</taxon>
        <taxon>Metazoa</taxon>
        <taxon>Chordata</taxon>
        <taxon>Craniata</taxon>
        <taxon>Vertebrata</taxon>
        <taxon>Euteleostomi</taxon>
        <taxon>Archelosauria</taxon>
        <taxon>Archosauria</taxon>
        <taxon>Dinosauria</taxon>
        <taxon>Saurischia</taxon>
        <taxon>Theropoda</taxon>
        <taxon>Coelurosauria</taxon>
        <taxon>Aves</taxon>
        <taxon>Neognathae</taxon>
        <taxon>Galloanserae</taxon>
        <taxon>Galliformes</taxon>
        <taxon>Phasianidae</taxon>
        <taxon>Perdicinae</taxon>
        <taxon>Coturnix</taxon>
    </lineage>
</organism>
<dbReference type="GeneTree" id="ENSGT00960000191899"/>
<accession>A0A8C2T9R1</accession>
<evidence type="ECO:0000313" key="1">
    <source>
        <dbReference type="Ensembl" id="ENSCJPP00005010377.1"/>
    </source>
</evidence>
<protein>
    <submittedName>
        <fullName evidence="1">Uncharacterized protein</fullName>
    </submittedName>
</protein>
<evidence type="ECO:0000313" key="2">
    <source>
        <dbReference type="Proteomes" id="UP000694412"/>
    </source>
</evidence>
<reference evidence="1" key="1">
    <citation type="submission" date="2015-11" db="EMBL/GenBank/DDBJ databases">
        <authorList>
            <consortium name="International Coturnix japonica Genome Analysis Consortium"/>
            <person name="Warren W."/>
            <person name="Burt D.W."/>
            <person name="Antin P.B."/>
            <person name="Lanford R."/>
            <person name="Gros J."/>
            <person name="Wilson R.K."/>
        </authorList>
    </citation>
    <scope>NUCLEOTIDE SEQUENCE [LARGE SCALE GENOMIC DNA]</scope>
</reference>
<dbReference type="AlphaFoldDB" id="A0A8C2T9R1"/>
<dbReference type="Proteomes" id="UP000694412">
    <property type="component" value="Chromosome 8"/>
</dbReference>
<sequence length="61" mass="7112">MSARKEKEPPDAVHLNRLLCERVRKELRCQRLHTEHCINPLQKNSSSVMGHQTAQVLHMIL</sequence>
<dbReference type="Ensembl" id="ENSCJPT00005015387.1">
    <property type="protein sequence ID" value="ENSCJPP00005010377.1"/>
    <property type="gene ID" value="ENSCJPG00005009045.1"/>
</dbReference>
<name>A0A8C2T9R1_COTJA</name>
<reference evidence="1" key="2">
    <citation type="submission" date="2025-08" db="UniProtKB">
        <authorList>
            <consortium name="Ensembl"/>
        </authorList>
    </citation>
    <scope>IDENTIFICATION</scope>
</reference>